<evidence type="ECO:0000313" key="2">
    <source>
        <dbReference type="Proteomes" id="UP000297910"/>
    </source>
</evidence>
<name>A0A4Z1FNP3_9HELO</name>
<dbReference type="AlphaFoldDB" id="A0A4Z1FNP3"/>
<dbReference type="EMBL" id="PQXI01000111">
    <property type="protein sequence ID" value="TGO24143.1"/>
    <property type="molecule type" value="Genomic_DNA"/>
</dbReference>
<evidence type="ECO:0000313" key="1">
    <source>
        <dbReference type="EMBL" id="TGO24143.1"/>
    </source>
</evidence>
<dbReference type="Proteomes" id="UP000297910">
    <property type="component" value="Unassembled WGS sequence"/>
</dbReference>
<protein>
    <submittedName>
        <fullName evidence="1">Uncharacterized protein</fullName>
    </submittedName>
</protein>
<sequence length="86" mass="9318">MVRDESEDGEGHVDACVGRWLEPFMGSILKTMQVQDAFGKSSDVTMQCLKINGGANSRTLECMLQLPGGYVRVGEEDVVVNAPSIL</sequence>
<reference evidence="1 2" key="1">
    <citation type="submission" date="2017-12" db="EMBL/GenBank/DDBJ databases">
        <title>Comparative genomics of Botrytis spp.</title>
        <authorList>
            <person name="Valero-Jimenez C.A."/>
            <person name="Tapia P."/>
            <person name="Veloso J."/>
            <person name="Silva-Moreno E."/>
            <person name="Staats M."/>
            <person name="Valdes J.H."/>
            <person name="Van Kan J.A.L."/>
        </authorList>
    </citation>
    <scope>NUCLEOTIDE SEQUENCE [LARGE SCALE GENOMIC DNA]</scope>
    <source>
        <strain evidence="1 2">Bp0003</strain>
    </source>
</reference>
<organism evidence="1 2">
    <name type="scientific">Botrytis paeoniae</name>
    <dbReference type="NCBI Taxonomy" id="278948"/>
    <lineage>
        <taxon>Eukaryota</taxon>
        <taxon>Fungi</taxon>
        <taxon>Dikarya</taxon>
        <taxon>Ascomycota</taxon>
        <taxon>Pezizomycotina</taxon>
        <taxon>Leotiomycetes</taxon>
        <taxon>Helotiales</taxon>
        <taxon>Sclerotiniaceae</taxon>
        <taxon>Botrytis</taxon>
    </lineage>
</organism>
<gene>
    <name evidence="1" type="ORF">BPAE_0111g00250</name>
</gene>
<keyword evidence="2" id="KW-1185">Reference proteome</keyword>
<accession>A0A4Z1FNP3</accession>
<proteinExistence type="predicted"/>
<comment type="caution">
    <text evidence="1">The sequence shown here is derived from an EMBL/GenBank/DDBJ whole genome shotgun (WGS) entry which is preliminary data.</text>
</comment>